<dbReference type="AlphaFoldDB" id="A0A7W6G873"/>
<protein>
    <submittedName>
        <fullName evidence="1">Uncharacterized protein</fullName>
    </submittedName>
</protein>
<sequence>MIRTFIARSCDRDTGYWAPAAEAERIEKARYALLQEARR</sequence>
<gene>
    <name evidence="1" type="ORF">GGR38_004122</name>
</gene>
<comment type="caution">
    <text evidence="1">The sequence shown here is derived from an EMBL/GenBank/DDBJ whole genome shotgun (WGS) entry which is preliminary data.</text>
</comment>
<keyword evidence="2" id="KW-1185">Reference proteome</keyword>
<dbReference type="EMBL" id="JACIDX010000019">
    <property type="protein sequence ID" value="MBB3957148.1"/>
    <property type="molecule type" value="Genomic_DNA"/>
</dbReference>
<proteinExistence type="predicted"/>
<evidence type="ECO:0000313" key="2">
    <source>
        <dbReference type="Proteomes" id="UP000548867"/>
    </source>
</evidence>
<evidence type="ECO:0000313" key="1">
    <source>
        <dbReference type="EMBL" id="MBB3957148.1"/>
    </source>
</evidence>
<accession>A0A7W6G873</accession>
<dbReference type="Proteomes" id="UP000548867">
    <property type="component" value="Unassembled WGS sequence"/>
</dbReference>
<organism evidence="1 2">
    <name type="scientific">Novosphingobium sediminicola</name>
    <dbReference type="NCBI Taxonomy" id="563162"/>
    <lineage>
        <taxon>Bacteria</taxon>
        <taxon>Pseudomonadati</taxon>
        <taxon>Pseudomonadota</taxon>
        <taxon>Alphaproteobacteria</taxon>
        <taxon>Sphingomonadales</taxon>
        <taxon>Sphingomonadaceae</taxon>
        <taxon>Novosphingobium</taxon>
    </lineage>
</organism>
<name>A0A7W6G873_9SPHN</name>
<reference evidence="1 2" key="1">
    <citation type="submission" date="2020-08" db="EMBL/GenBank/DDBJ databases">
        <title>Genomic Encyclopedia of Type Strains, Phase IV (KMG-IV): sequencing the most valuable type-strain genomes for metagenomic binning, comparative biology and taxonomic classification.</title>
        <authorList>
            <person name="Goeker M."/>
        </authorList>
    </citation>
    <scope>NUCLEOTIDE SEQUENCE [LARGE SCALE GENOMIC DNA]</scope>
    <source>
        <strain evidence="1 2">DSM 27057</strain>
    </source>
</reference>